<dbReference type="EMBL" id="BARU01015389">
    <property type="protein sequence ID" value="GAH51357.1"/>
    <property type="molecule type" value="Genomic_DNA"/>
</dbReference>
<proteinExistence type="predicted"/>
<evidence type="ECO:0000313" key="1">
    <source>
        <dbReference type="EMBL" id="GAH51357.1"/>
    </source>
</evidence>
<gene>
    <name evidence="1" type="ORF">S03H2_26491</name>
</gene>
<protein>
    <submittedName>
        <fullName evidence="1">Uncharacterized protein</fullName>
    </submittedName>
</protein>
<organism evidence="1">
    <name type="scientific">marine sediment metagenome</name>
    <dbReference type="NCBI Taxonomy" id="412755"/>
    <lineage>
        <taxon>unclassified sequences</taxon>
        <taxon>metagenomes</taxon>
        <taxon>ecological metagenomes</taxon>
    </lineage>
</organism>
<name>X1G274_9ZZZZ</name>
<sequence length="57" mass="6023">VTPGDIFWDDIDQIGSGTCDPFPTGNVSAGDVITNCSGIIILRYIPTSGVIGVYEFD</sequence>
<accession>X1G274</accession>
<dbReference type="AlphaFoldDB" id="X1G274"/>
<feature type="non-terminal residue" evidence="1">
    <location>
        <position position="1"/>
    </location>
</feature>
<comment type="caution">
    <text evidence="1">The sequence shown here is derived from an EMBL/GenBank/DDBJ whole genome shotgun (WGS) entry which is preliminary data.</text>
</comment>
<reference evidence="1" key="1">
    <citation type="journal article" date="2014" name="Front. Microbiol.">
        <title>High frequency of phylogenetically diverse reductive dehalogenase-homologous genes in deep subseafloor sedimentary metagenomes.</title>
        <authorList>
            <person name="Kawai M."/>
            <person name="Futagami T."/>
            <person name="Toyoda A."/>
            <person name="Takaki Y."/>
            <person name="Nishi S."/>
            <person name="Hori S."/>
            <person name="Arai W."/>
            <person name="Tsubouchi T."/>
            <person name="Morono Y."/>
            <person name="Uchiyama I."/>
            <person name="Ito T."/>
            <person name="Fujiyama A."/>
            <person name="Inagaki F."/>
            <person name="Takami H."/>
        </authorList>
    </citation>
    <scope>NUCLEOTIDE SEQUENCE</scope>
    <source>
        <strain evidence="1">Expedition CK06-06</strain>
    </source>
</reference>